<dbReference type="InterPro" id="IPR005204">
    <property type="entry name" value="Hemocyanin_N"/>
</dbReference>
<dbReference type="PANTHER" id="PTHR11511:SF5">
    <property type="entry name" value="FAT-BODY PROTEIN 1-RELATED"/>
    <property type="match status" value="1"/>
</dbReference>
<sequence>MTTNVKYADAEFMTKQKAIFEIFSNVWQPEMHNSYYEEAKKFDYVKIKDKIKSEDAFKCFSECYEKGFIEMEELFTPMNFEHNYQMLAVFKMLYYAKDWDTFYSFMVWARFHINPGMFIQAVTMAVLHRDDFAGFVLPAIYEISPFYFFNSYVITKARRTEMLGYEAMKKVNDVYTYTIPMNYTNYYMTTNQEAKLAYFMEDVGLNSYYYYWNMDYYSYLGGEEYGLKKDRRGEFYMYQIRQLLARYYLERLSNGLGEIPEVNYWAPVDYGYDSTLMFYNGVNFPTRTNYYMMYLNSNNQRYLDHIYALERRIFDAIDKGFFYTPSGEKIPLDKPESIEYLGNLIQRNKDSLGNMYFYGMLETFGRKLLSGSFESVDAYKRIPGIMELFETSLRDPMFYIFYKRITFFYDAFINRMPSYKKSDLEFDGVKFMSVEMDKLLTYFDMFTADITNAVDVAMDTKDFIKTKVEFKAEVPRLNHLPFTVHMKVKSNKAQKAVMTIFVGPKYDSFGNVLNFNDNRENFWELDRWLVDLKEGVFDYERKSTDFTWFVKDRTTYFELYKKLMTSINGGEKFPLDMSEAHCGFPSRLMLPRGRVGGFPVQFFFMVFPYHAPAVERFTGYDPTLSCGVGSGARYLDSMPFGYPFNRRFDYHFEPTNNMYFYDTFIYHKMNNEIMHVY</sequence>
<name>A0A9J6BLR3_POLVA</name>
<dbReference type="Gene3D" id="2.60.40.1520">
    <property type="entry name" value="Hemocyanin, C-terminal domain"/>
    <property type="match status" value="1"/>
</dbReference>
<dbReference type="Pfam" id="PF03723">
    <property type="entry name" value="Hemocyanin_C"/>
    <property type="match status" value="1"/>
</dbReference>
<keyword evidence="1" id="KW-0758">Storage protein</keyword>
<dbReference type="SUPFAM" id="SSF48056">
    <property type="entry name" value="Di-copper centre-containing domain"/>
    <property type="match status" value="1"/>
</dbReference>
<feature type="domain" description="Hemocyanin middle" evidence="2">
    <location>
        <begin position="139"/>
        <end position="409"/>
    </location>
</feature>
<accession>A0A9J6BLR3</accession>
<dbReference type="GO" id="GO:0005615">
    <property type="term" value="C:extracellular space"/>
    <property type="evidence" value="ECO:0007669"/>
    <property type="project" value="UniProtKB-ARBA"/>
</dbReference>
<dbReference type="InterPro" id="IPR005203">
    <property type="entry name" value="Hemocyanin_C"/>
</dbReference>
<dbReference type="Pfam" id="PF03722">
    <property type="entry name" value="Hemocyanin_N"/>
    <property type="match status" value="1"/>
</dbReference>
<dbReference type="InterPro" id="IPR014756">
    <property type="entry name" value="Ig_E-set"/>
</dbReference>
<dbReference type="PRINTS" id="PR00187">
    <property type="entry name" value="HAEMOCYANIN"/>
</dbReference>
<evidence type="ECO:0000259" key="2">
    <source>
        <dbReference type="Pfam" id="PF00372"/>
    </source>
</evidence>
<protein>
    <submittedName>
        <fullName evidence="5">Uncharacterized protein</fullName>
    </submittedName>
</protein>
<dbReference type="PANTHER" id="PTHR11511">
    <property type="entry name" value="LARVAL STORAGE PROTEIN/PHENOLOXIDASE"/>
    <property type="match status" value="1"/>
</dbReference>
<dbReference type="Gene3D" id="1.10.1280.10">
    <property type="entry name" value="Di-copper center containing domain from catechol oxidase"/>
    <property type="match status" value="1"/>
</dbReference>
<comment type="caution">
    <text evidence="5">The sequence shown here is derived from an EMBL/GenBank/DDBJ whole genome shotgun (WGS) entry which is preliminary data.</text>
</comment>
<dbReference type="InterPro" id="IPR036697">
    <property type="entry name" value="Hemocyanin_N_sf"/>
</dbReference>
<dbReference type="Gene3D" id="1.20.1370.10">
    <property type="entry name" value="Hemocyanin, N-terminal domain"/>
    <property type="match status" value="1"/>
</dbReference>
<dbReference type="GO" id="GO:0097009">
    <property type="term" value="P:energy homeostasis"/>
    <property type="evidence" value="ECO:0007669"/>
    <property type="project" value="UniProtKB-ARBA"/>
</dbReference>
<dbReference type="OrthoDB" id="6371642at2759"/>
<dbReference type="EMBL" id="JADBJN010000003">
    <property type="protein sequence ID" value="KAG5670796.1"/>
    <property type="molecule type" value="Genomic_DNA"/>
</dbReference>
<gene>
    <name evidence="5" type="ORF">PVAND_001035</name>
</gene>
<evidence type="ECO:0000259" key="4">
    <source>
        <dbReference type="Pfam" id="PF03723"/>
    </source>
</evidence>
<dbReference type="SUPFAM" id="SSF48050">
    <property type="entry name" value="Hemocyanin, N-terminal domain"/>
    <property type="match status" value="1"/>
</dbReference>
<organism evidence="5 6">
    <name type="scientific">Polypedilum vanderplanki</name>
    <name type="common">Sleeping chironomid midge</name>
    <dbReference type="NCBI Taxonomy" id="319348"/>
    <lineage>
        <taxon>Eukaryota</taxon>
        <taxon>Metazoa</taxon>
        <taxon>Ecdysozoa</taxon>
        <taxon>Arthropoda</taxon>
        <taxon>Hexapoda</taxon>
        <taxon>Insecta</taxon>
        <taxon>Pterygota</taxon>
        <taxon>Neoptera</taxon>
        <taxon>Endopterygota</taxon>
        <taxon>Diptera</taxon>
        <taxon>Nematocera</taxon>
        <taxon>Chironomoidea</taxon>
        <taxon>Chironomidae</taxon>
        <taxon>Chironominae</taxon>
        <taxon>Polypedilum</taxon>
        <taxon>Polypedilum</taxon>
    </lineage>
</organism>
<dbReference type="InterPro" id="IPR000896">
    <property type="entry name" value="Hemocyanin/hexamerin_mid_dom"/>
</dbReference>
<feature type="domain" description="Hemocyanin N-terminal" evidence="3">
    <location>
        <begin position="12"/>
        <end position="133"/>
    </location>
</feature>
<dbReference type="SUPFAM" id="SSF81296">
    <property type="entry name" value="E set domains"/>
    <property type="match status" value="1"/>
</dbReference>
<evidence type="ECO:0000256" key="1">
    <source>
        <dbReference type="ARBA" id="ARBA00022761"/>
    </source>
</evidence>
<dbReference type="Proteomes" id="UP001107558">
    <property type="component" value="Chromosome 3"/>
</dbReference>
<keyword evidence="6" id="KW-1185">Reference proteome</keyword>
<dbReference type="InterPro" id="IPR037020">
    <property type="entry name" value="Hemocyanin_C_sf"/>
</dbReference>
<dbReference type="GO" id="GO:0045735">
    <property type="term" value="F:nutrient reservoir activity"/>
    <property type="evidence" value="ECO:0007669"/>
    <property type="project" value="UniProtKB-KW"/>
</dbReference>
<evidence type="ECO:0000313" key="5">
    <source>
        <dbReference type="EMBL" id="KAG5670796.1"/>
    </source>
</evidence>
<dbReference type="InterPro" id="IPR008922">
    <property type="entry name" value="Di-copper_centre_dom_sf"/>
</dbReference>
<proteinExistence type="predicted"/>
<dbReference type="InterPro" id="IPR013788">
    <property type="entry name" value="Hemocyanin/hexamerin"/>
</dbReference>
<reference evidence="5" key="1">
    <citation type="submission" date="2021-03" db="EMBL/GenBank/DDBJ databases">
        <title>Chromosome level genome of the anhydrobiotic midge Polypedilum vanderplanki.</title>
        <authorList>
            <person name="Yoshida Y."/>
            <person name="Kikawada T."/>
            <person name="Gusev O."/>
        </authorList>
    </citation>
    <scope>NUCLEOTIDE SEQUENCE</scope>
    <source>
        <strain evidence="5">NIAS01</strain>
        <tissue evidence="5">Whole body or cell culture</tissue>
    </source>
</reference>
<dbReference type="Pfam" id="PF00372">
    <property type="entry name" value="Hemocyanin_M"/>
    <property type="match status" value="1"/>
</dbReference>
<dbReference type="AlphaFoldDB" id="A0A9J6BLR3"/>
<evidence type="ECO:0000313" key="6">
    <source>
        <dbReference type="Proteomes" id="UP001107558"/>
    </source>
</evidence>
<feature type="domain" description="Hemocyanin C-terminal" evidence="4">
    <location>
        <begin position="419"/>
        <end position="667"/>
    </location>
</feature>
<dbReference type="PROSITE" id="PS00210">
    <property type="entry name" value="HEMOCYANIN_2"/>
    <property type="match status" value="1"/>
</dbReference>
<evidence type="ECO:0000259" key="3">
    <source>
        <dbReference type="Pfam" id="PF03722"/>
    </source>
</evidence>